<dbReference type="Proteomes" id="UP000002668">
    <property type="component" value="Genome"/>
</dbReference>
<keyword evidence="2" id="KW-1185">Reference proteome</keyword>
<reference evidence="2" key="1">
    <citation type="journal article" date="2011" name="Nat. Commun.">
        <title>Effector diversification within compartments of the Leptosphaeria maculans genome affected by Repeat-Induced Point mutations.</title>
        <authorList>
            <person name="Rouxel T."/>
            <person name="Grandaubert J."/>
            <person name="Hane J.K."/>
            <person name="Hoede C."/>
            <person name="van de Wouw A.P."/>
            <person name="Couloux A."/>
            <person name="Dominguez V."/>
            <person name="Anthouard V."/>
            <person name="Bally P."/>
            <person name="Bourras S."/>
            <person name="Cozijnsen A.J."/>
            <person name="Ciuffetti L.M."/>
            <person name="Degrave A."/>
            <person name="Dilmaghani A."/>
            <person name="Duret L."/>
            <person name="Fudal I."/>
            <person name="Goodwin S.B."/>
            <person name="Gout L."/>
            <person name="Glaser N."/>
            <person name="Linglin J."/>
            <person name="Kema G.H.J."/>
            <person name="Lapalu N."/>
            <person name="Lawrence C.B."/>
            <person name="May K."/>
            <person name="Meyer M."/>
            <person name="Ollivier B."/>
            <person name="Poulain J."/>
            <person name="Schoch C.L."/>
            <person name="Simon A."/>
            <person name="Spatafora J.W."/>
            <person name="Stachowiak A."/>
            <person name="Turgeon B.G."/>
            <person name="Tyler B.M."/>
            <person name="Vincent D."/>
            <person name="Weissenbach J."/>
            <person name="Amselem J."/>
            <person name="Quesneville H."/>
            <person name="Oliver R.P."/>
            <person name="Wincker P."/>
            <person name="Balesdent M.-H."/>
            <person name="Howlett B.J."/>
        </authorList>
    </citation>
    <scope>NUCLEOTIDE SEQUENCE [LARGE SCALE GENOMIC DNA]</scope>
    <source>
        <strain evidence="2">JN3 / isolate v23.1.3 / race Av1-4-5-6-7-8</strain>
    </source>
</reference>
<dbReference type="VEuPathDB" id="FungiDB:LEMA_uP069140.1"/>
<dbReference type="EMBL" id="FP929072">
    <property type="protein sequence ID" value="CBX91406.1"/>
    <property type="molecule type" value="Genomic_DNA"/>
</dbReference>
<evidence type="ECO:0000313" key="2">
    <source>
        <dbReference type="Proteomes" id="UP000002668"/>
    </source>
</evidence>
<protein>
    <submittedName>
        <fullName evidence="1">Predicted protein</fullName>
    </submittedName>
</protein>
<evidence type="ECO:0000313" key="1">
    <source>
        <dbReference type="EMBL" id="CBX91406.1"/>
    </source>
</evidence>
<organism evidence="2">
    <name type="scientific">Leptosphaeria maculans (strain JN3 / isolate v23.1.3 / race Av1-4-5-6-7-8)</name>
    <name type="common">Blackleg fungus</name>
    <name type="synonym">Phoma lingam</name>
    <dbReference type="NCBI Taxonomy" id="985895"/>
    <lineage>
        <taxon>Eukaryota</taxon>
        <taxon>Fungi</taxon>
        <taxon>Dikarya</taxon>
        <taxon>Ascomycota</taxon>
        <taxon>Pezizomycotina</taxon>
        <taxon>Dothideomycetes</taxon>
        <taxon>Pleosporomycetidae</taxon>
        <taxon>Pleosporales</taxon>
        <taxon>Pleosporineae</taxon>
        <taxon>Leptosphaeriaceae</taxon>
        <taxon>Plenodomus</taxon>
        <taxon>Plenodomus lingam/Leptosphaeria maculans species complex</taxon>
    </lineage>
</organism>
<dbReference type="AlphaFoldDB" id="E4ZJX1"/>
<dbReference type="InParanoid" id="E4ZJX1"/>
<name>E4ZJX1_LEPMJ</name>
<accession>E4ZJX1</accession>
<sequence>MATREERRVLPINAGESSVAIIDVQLSFSFQDLPIPKFAHFDLDEIYPGIVR</sequence>
<dbReference type="HOGENOM" id="CLU_3087656_0_0_1"/>
<gene>
    <name evidence="1" type="ORF">LEMA_uP069140.1</name>
</gene>
<proteinExistence type="predicted"/>